<dbReference type="PROSITE" id="PS00705">
    <property type="entry name" value="PROK_CO2_ANHYDRASE_2"/>
    <property type="match status" value="1"/>
</dbReference>
<feature type="binding site" evidence="7">
    <location>
        <position position="56"/>
    </location>
    <ligand>
        <name>Zn(2+)</name>
        <dbReference type="ChEBI" id="CHEBI:29105"/>
    </ligand>
</feature>
<evidence type="ECO:0000256" key="3">
    <source>
        <dbReference type="ARBA" id="ARBA00022723"/>
    </source>
</evidence>
<dbReference type="PROSITE" id="PS00704">
    <property type="entry name" value="PROK_CO2_ANHYDRASE_1"/>
    <property type="match status" value="1"/>
</dbReference>
<dbReference type="Gene3D" id="3.40.1050.10">
    <property type="entry name" value="Carbonic anhydrase"/>
    <property type="match status" value="1"/>
</dbReference>
<evidence type="ECO:0000256" key="2">
    <source>
        <dbReference type="ARBA" id="ARBA00012925"/>
    </source>
</evidence>
<sequence>MGPLARPMTQDASPELDRLIAGYRRFREQGWTPKLERWRELRDGQEPQVMIIACSDSRVDPAQIFDVDPGEIFVVRNVAAMVPPFETNPGHHGVSAALEFAVQVLKVKEVVVMGHGMCGGCKAALTQDLKGTEPGEGGFIADWIALLDGVRDEVVDKHGTTGRPAERAMEEAGVRASLANLRTFPCIRRKEATGELKLRGTFFAISDGVLHVLDETTGDFSPVN</sequence>
<dbReference type="KEGG" id="nar:Saro_1920"/>
<dbReference type="Proteomes" id="UP000009134">
    <property type="component" value="Chromosome"/>
</dbReference>
<proteinExistence type="inferred from homology"/>
<dbReference type="EMBL" id="CP000248">
    <property type="protein sequence ID" value="ABD26360.1"/>
    <property type="molecule type" value="Genomic_DNA"/>
</dbReference>
<keyword evidence="10" id="KW-1185">Reference proteome</keyword>
<comment type="similarity">
    <text evidence="1 8">Belongs to the beta-class carbonic anhydrase family.</text>
</comment>
<keyword evidence="3 7" id="KW-0479">Metal-binding</keyword>
<dbReference type="CDD" id="cd00884">
    <property type="entry name" value="beta_CA_cladeB"/>
    <property type="match status" value="1"/>
</dbReference>
<organism evidence="9 10">
    <name type="scientific">Novosphingobium aromaticivorans (strain ATCC 700278 / DSM 12444 / CCUG 56034 / CIP 105152 / NBRC 16084 / F199)</name>
    <dbReference type="NCBI Taxonomy" id="279238"/>
    <lineage>
        <taxon>Bacteria</taxon>
        <taxon>Pseudomonadati</taxon>
        <taxon>Pseudomonadota</taxon>
        <taxon>Alphaproteobacteria</taxon>
        <taxon>Sphingomonadales</taxon>
        <taxon>Sphingomonadaceae</taxon>
        <taxon>Novosphingobium</taxon>
    </lineage>
</organism>
<reference evidence="10" key="1">
    <citation type="submission" date="2006-01" db="EMBL/GenBank/DDBJ databases">
        <title>Complete sequence of Novosphingobium aromaticivorans DSM 12444.</title>
        <authorList>
            <consortium name="US DOE Joint Genome Institute"/>
            <person name="Copeland A."/>
            <person name="Lucas S."/>
            <person name="Lapidus A."/>
            <person name="Barry K."/>
            <person name="Detter J.C."/>
            <person name="Glavina T."/>
            <person name="Hammon N."/>
            <person name="Israni S."/>
            <person name="Pitluck S."/>
            <person name="Chain P."/>
            <person name="Malfatti S."/>
            <person name="Shin M."/>
            <person name="Vergez L."/>
            <person name="Schmutz J."/>
            <person name="Larimer F."/>
            <person name="Land M."/>
            <person name="Kyrpides N."/>
            <person name="Ivanova N."/>
            <person name="Fredrickson J."/>
            <person name="Balkwill D."/>
            <person name="Romine M.F."/>
            <person name="Richardson P."/>
        </authorList>
    </citation>
    <scope>NUCLEOTIDE SEQUENCE [LARGE SCALE GENOMIC DNA]</scope>
    <source>
        <strain evidence="10">ATCC 700278 / DSM 12444 / CCUG 56034 / CIP 105152 / NBRC 16084 / F199</strain>
    </source>
</reference>
<evidence type="ECO:0000256" key="7">
    <source>
        <dbReference type="PIRSR" id="PIRSR601765-1"/>
    </source>
</evidence>
<dbReference type="InterPro" id="IPR015892">
    <property type="entry name" value="Carbonic_anhydrase_CS"/>
</dbReference>
<dbReference type="GO" id="GO:0015976">
    <property type="term" value="P:carbon utilization"/>
    <property type="evidence" value="ECO:0007669"/>
    <property type="project" value="InterPro"/>
</dbReference>
<evidence type="ECO:0000256" key="5">
    <source>
        <dbReference type="ARBA" id="ARBA00023239"/>
    </source>
</evidence>
<dbReference type="GO" id="GO:0004089">
    <property type="term" value="F:carbonate dehydratase activity"/>
    <property type="evidence" value="ECO:0007669"/>
    <property type="project" value="UniProtKB-UniRule"/>
</dbReference>
<keyword evidence="4 7" id="KW-0862">Zinc</keyword>
<keyword evidence="5 8" id="KW-0456">Lyase</keyword>
<comment type="cofactor">
    <cofactor evidence="7">
        <name>Zn(2+)</name>
        <dbReference type="ChEBI" id="CHEBI:29105"/>
    </cofactor>
    <text evidence="7">Binds 1 zinc ion per subunit.</text>
</comment>
<gene>
    <name evidence="9" type="ordered locus">Saro_1920</name>
</gene>
<evidence type="ECO:0000313" key="9">
    <source>
        <dbReference type="EMBL" id="ABD26360.1"/>
    </source>
</evidence>
<dbReference type="SMART" id="SM00947">
    <property type="entry name" value="Pro_CA"/>
    <property type="match status" value="1"/>
</dbReference>
<dbReference type="PANTHER" id="PTHR11002:SF76">
    <property type="entry name" value="CARBONIC ANHYDRASE"/>
    <property type="match status" value="1"/>
</dbReference>
<name>Q2G713_NOVAD</name>
<evidence type="ECO:0000256" key="4">
    <source>
        <dbReference type="ARBA" id="ARBA00022833"/>
    </source>
</evidence>
<dbReference type="InterPro" id="IPR036874">
    <property type="entry name" value="Carbonic_anhydrase_sf"/>
</dbReference>
<dbReference type="PANTHER" id="PTHR11002">
    <property type="entry name" value="CARBONIC ANHYDRASE"/>
    <property type="match status" value="1"/>
</dbReference>
<dbReference type="EC" id="4.2.1.1" evidence="2 8"/>
<feature type="binding site" evidence="7">
    <location>
        <position position="115"/>
    </location>
    <ligand>
        <name>Zn(2+)</name>
        <dbReference type="ChEBI" id="CHEBI:29105"/>
    </ligand>
</feature>
<feature type="binding site" evidence="7">
    <location>
        <position position="54"/>
    </location>
    <ligand>
        <name>Zn(2+)</name>
        <dbReference type="ChEBI" id="CHEBI:29105"/>
    </ligand>
</feature>
<dbReference type="InterPro" id="IPR045066">
    <property type="entry name" value="Beta_CA_cladeB"/>
</dbReference>
<dbReference type="Pfam" id="PF00484">
    <property type="entry name" value="Pro_CA"/>
    <property type="match status" value="1"/>
</dbReference>
<feature type="binding site" evidence="7">
    <location>
        <position position="118"/>
    </location>
    <ligand>
        <name>Zn(2+)</name>
        <dbReference type="ChEBI" id="CHEBI:29105"/>
    </ligand>
</feature>
<evidence type="ECO:0000256" key="6">
    <source>
        <dbReference type="ARBA" id="ARBA00048348"/>
    </source>
</evidence>
<dbReference type="AlphaFoldDB" id="Q2G713"/>
<accession>Q2G713</accession>
<dbReference type="InterPro" id="IPR001765">
    <property type="entry name" value="Carbonic_anhydrase"/>
</dbReference>
<dbReference type="SUPFAM" id="SSF53056">
    <property type="entry name" value="beta-carbonic anhydrase, cab"/>
    <property type="match status" value="1"/>
</dbReference>
<evidence type="ECO:0000256" key="8">
    <source>
        <dbReference type="RuleBase" id="RU003956"/>
    </source>
</evidence>
<evidence type="ECO:0000313" key="10">
    <source>
        <dbReference type="Proteomes" id="UP000009134"/>
    </source>
</evidence>
<comment type="function">
    <text evidence="8">Reversible hydration of carbon dioxide.</text>
</comment>
<dbReference type="STRING" id="279238.Saro_1920"/>
<protein>
    <recommendedName>
        <fullName evidence="2 8">Carbonic anhydrase</fullName>
        <ecNumber evidence="2 8">4.2.1.1</ecNumber>
    </recommendedName>
    <alternativeName>
        <fullName evidence="8">Carbonate dehydratase</fullName>
    </alternativeName>
</protein>
<dbReference type="GO" id="GO:0008270">
    <property type="term" value="F:zinc ion binding"/>
    <property type="evidence" value="ECO:0007669"/>
    <property type="project" value="UniProtKB-UniRule"/>
</dbReference>
<evidence type="ECO:0000256" key="1">
    <source>
        <dbReference type="ARBA" id="ARBA00006217"/>
    </source>
</evidence>
<dbReference type="eggNOG" id="COG0288">
    <property type="taxonomic scope" value="Bacteria"/>
</dbReference>
<dbReference type="HOGENOM" id="CLU_053879_5_3_5"/>
<comment type="catalytic activity">
    <reaction evidence="6 8">
        <text>hydrogencarbonate + H(+) = CO2 + H2O</text>
        <dbReference type="Rhea" id="RHEA:10748"/>
        <dbReference type="ChEBI" id="CHEBI:15377"/>
        <dbReference type="ChEBI" id="CHEBI:15378"/>
        <dbReference type="ChEBI" id="CHEBI:16526"/>
        <dbReference type="ChEBI" id="CHEBI:17544"/>
        <dbReference type="EC" id="4.2.1.1"/>
    </reaction>
</comment>